<evidence type="ECO:0000256" key="7">
    <source>
        <dbReference type="ARBA" id="ARBA00022741"/>
    </source>
</evidence>
<name>A0ABT8SYX9_9HYPH</name>
<dbReference type="Pfam" id="PF00512">
    <property type="entry name" value="HisKA"/>
    <property type="match status" value="1"/>
</dbReference>
<dbReference type="InterPro" id="IPR003660">
    <property type="entry name" value="HAMP_dom"/>
</dbReference>
<keyword evidence="7" id="KW-0547">Nucleotide-binding</keyword>
<reference evidence="15" key="1">
    <citation type="journal article" date="2015" name="Int. J. Syst. Evol. Microbiol.">
        <title>Rhizobium oryzicola sp. nov., potential plant-growth-promoting endophytic bacteria isolated from rice roots.</title>
        <authorList>
            <person name="Zhang X.X."/>
            <person name="Gao J.S."/>
            <person name="Cao Y.H."/>
            <person name="Sheirdil R.A."/>
            <person name="Wang X.C."/>
            <person name="Zhang L."/>
        </authorList>
    </citation>
    <scope>NUCLEOTIDE SEQUENCE</scope>
    <source>
        <strain evidence="15">05753</strain>
    </source>
</reference>
<comment type="subcellular location">
    <subcellularLocation>
        <location evidence="2">Membrane</location>
        <topology evidence="2">Multi-pass membrane protein</topology>
    </subcellularLocation>
</comment>
<evidence type="ECO:0000313" key="16">
    <source>
        <dbReference type="Proteomes" id="UP001169006"/>
    </source>
</evidence>
<dbReference type="PANTHER" id="PTHR45436:SF14">
    <property type="entry name" value="SENSOR PROTEIN QSEC"/>
    <property type="match status" value="1"/>
</dbReference>
<dbReference type="EC" id="2.7.13.3" evidence="3"/>
<dbReference type="SUPFAM" id="SSF55874">
    <property type="entry name" value="ATPase domain of HSP90 chaperone/DNA topoisomerase II/histidine kinase"/>
    <property type="match status" value="1"/>
</dbReference>
<comment type="caution">
    <text evidence="15">The sequence shown here is derived from an EMBL/GenBank/DDBJ whole genome shotgun (WGS) entry which is preliminary data.</text>
</comment>
<evidence type="ECO:0000256" key="12">
    <source>
        <dbReference type="SAM" id="Phobius"/>
    </source>
</evidence>
<keyword evidence="16" id="KW-1185">Reference proteome</keyword>
<dbReference type="SUPFAM" id="SSF47384">
    <property type="entry name" value="Homodimeric domain of signal transducing histidine kinase"/>
    <property type="match status" value="1"/>
</dbReference>
<gene>
    <name evidence="15" type="ORF">Q2T52_16425</name>
</gene>
<keyword evidence="5 15" id="KW-0808">Transferase</keyword>
<evidence type="ECO:0000256" key="2">
    <source>
        <dbReference type="ARBA" id="ARBA00004141"/>
    </source>
</evidence>
<dbReference type="InterPro" id="IPR036097">
    <property type="entry name" value="HisK_dim/P_sf"/>
</dbReference>
<dbReference type="PROSITE" id="PS50109">
    <property type="entry name" value="HIS_KIN"/>
    <property type="match status" value="1"/>
</dbReference>
<dbReference type="Gene3D" id="1.10.287.130">
    <property type="match status" value="1"/>
</dbReference>
<keyword evidence="9" id="KW-0067">ATP-binding</keyword>
<keyword evidence="8 15" id="KW-0418">Kinase</keyword>
<evidence type="ECO:0000256" key="3">
    <source>
        <dbReference type="ARBA" id="ARBA00012438"/>
    </source>
</evidence>
<feature type="domain" description="Histidine kinase" evidence="13">
    <location>
        <begin position="236"/>
        <end position="443"/>
    </location>
</feature>
<protein>
    <recommendedName>
        <fullName evidence="3">histidine kinase</fullName>
        <ecNumber evidence="3">2.7.13.3</ecNumber>
    </recommendedName>
</protein>
<evidence type="ECO:0000259" key="14">
    <source>
        <dbReference type="PROSITE" id="PS50885"/>
    </source>
</evidence>
<evidence type="ECO:0000256" key="9">
    <source>
        <dbReference type="ARBA" id="ARBA00022840"/>
    </source>
</evidence>
<evidence type="ECO:0000256" key="5">
    <source>
        <dbReference type="ARBA" id="ARBA00022679"/>
    </source>
</evidence>
<organism evidence="15 16">
    <name type="scientific">Rhizobium oryzicola</name>
    <dbReference type="NCBI Taxonomy" id="1232668"/>
    <lineage>
        <taxon>Bacteria</taxon>
        <taxon>Pseudomonadati</taxon>
        <taxon>Pseudomonadota</taxon>
        <taxon>Alphaproteobacteria</taxon>
        <taxon>Hyphomicrobiales</taxon>
        <taxon>Rhizobiaceae</taxon>
        <taxon>Rhizobium/Agrobacterium group</taxon>
        <taxon>Rhizobium</taxon>
    </lineage>
</organism>
<accession>A0ABT8SYX9</accession>
<dbReference type="InterPro" id="IPR036890">
    <property type="entry name" value="HATPase_C_sf"/>
</dbReference>
<feature type="transmembrane region" description="Helical" evidence="12">
    <location>
        <begin position="154"/>
        <end position="175"/>
    </location>
</feature>
<dbReference type="PROSITE" id="PS50885">
    <property type="entry name" value="HAMP"/>
    <property type="match status" value="1"/>
</dbReference>
<evidence type="ECO:0000313" key="15">
    <source>
        <dbReference type="EMBL" id="MDO1583674.1"/>
    </source>
</evidence>
<dbReference type="InterPro" id="IPR003594">
    <property type="entry name" value="HATPase_dom"/>
</dbReference>
<keyword evidence="4" id="KW-0597">Phosphoprotein</keyword>
<evidence type="ECO:0000256" key="10">
    <source>
        <dbReference type="ARBA" id="ARBA00022989"/>
    </source>
</evidence>
<dbReference type="RefSeq" id="WP_302077876.1">
    <property type="nucleotide sequence ID" value="NZ_JAUKWQ010000005.1"/>
</dbReference>
<dbReference type="CDD" id="cd00075">
    <property type="entry name" value="HATPase"/>
    <property type="match status" value="1"/>
</dbReference>
<dbReference type="SMART" id="SM00388">
    <property type="entry name" value="HisKA"/>
    <property type="match status" value="1"/>
</dbReference>
<keyword evidence="6 12" id="KW-0812">Transmembrane</keyword>
<feature type="transmembrane region" description="Helical" evidence="12">
    <location>
        <begin position="12"/>
        <end position="34"/>
    </location>
</feature>
<keyword evidence="12" id="KW-0472">Membrane</keyword>
<dbReference type="Pfam" id="PF08521">
    <property type="entry name" value="2CSK_N"/>
    <property type="match status" value="1"/>
</dbReference>
<dbReference type="EMBL" id="JAUKWQ010000005">
    <property type="protein sequence ID" value="MDO1583674.1"/>
    <property type="molecule type" value="Genomic_DNA"/>
</dbReference>
<dbReference type="Pfam" id="PF02518">
    <property type="entry name" value="HATPase_c"/>
    <property type="match status" value="1"/>
</dbReference>
<comment type="catalytic activity">
    <reaction evidence="1">
        <text>ATP + protein L-histidine = ADP + protein N-phospho-L-histidine.</text>
        <dbReference type="EC" id="2.7.13.3"/>
    </reaction>
</comment>
<dbReference type="CDD" id="cd00082">
    <property type="entry name" value="HisKA"/>
    <property type="match status" value="1"/>
</dbReference>
<dbReference type="InterPro" id="IPR050428">
    <property type="entry name" value="TCS_sensor_his_kinase"/>
</dbReference>
<dbReference type="Gene3D" id="3.30.565.10">
    <property type="entry name" value="Histidine kinase-like ATPase, C-terminal domain"/>
    <property type="match status" value="1"/>
</dbReference>
<dbReference type="GO" id="GO:0004673">
    <property type="term" value="F:protein histidine kinase activity"/>
    <property type="evidence" value="ECO:0007669"/>
    <property type="project" value="UniProtKB-EC"/>
</dbReference>
<evidence type="ECO:0000256" key="1">
    <source>
        <dbReference type="ARBA" id="ARBA00000085"/>
    </source>
</evidence>
<evidence type="ECO:0000256" key="8">
    <source>
        <dbReference type="ARBA" id="ARBA00022777"/>
    </source>
</evidence>
<evidence type="ECO:0000256" key="6">
    <source>
        <dbReference type="ARBA" id="ARBA00022692"/>
    </source>
</evidence>
<dbReference type="Proteomes" id="UP001169006">
    <property type="component" value="Unassembled WGS sequence"/>
</dbReference>
<evidence type="ECO:0000256" key="4">
    <source>
        <dbReference type="ARBA" id="ARBA00022553"/>
    </source>
</evidence>
<dbReference type="PANTHER" id="PTHR45436">
    <property type="entry name" value="SENSOR HISTIDINE KINASE YKOH"/>
    <property type="match status" value="1"/>
</dbReference>
<evidence type="ECO:0000256" key="11">
    <source>
        <dbReference type="ARBA" id="ARBA00023012"/>
    </source>
</evidence>
<keyword evidence="10 12" id="KW-1133">Transmembrane helix</keyword>
<dbReference type="SMART" id="SM00387">
    <property type="entry name" value="HATPase_c"/>
    <property type="match status" value="1"/>
</dbReference>
<evidence type="ECO:0000259" key="13">
    <source>
        <dbReference type="PROSITE" id="PS50109"/>
    </source>
</evidence>
<sequence length="443" mass="48353">MPNQPSISRLLTVWLSGGLLVFWLIAVGLGVYVMQDEFGEIFDSSLQETAERLAPLVVDDLFLRDDNTATRQLESLYGTMPDEYLTYQVRDASGRVLLHSHNVAADPYPAPLKAGFWEDEHRRIYTVSAVSGTVFVQVADSLDHRKEAATEGGFALLLPGLLLLPLSVLAVIYIVKRAVRPVDQLRQAISSKDSGNLSEIELDRMPVELQPIMHSVNLLLTRLRGALEAERELTANSAHELRTPIAGALAQTQMLISELAQSPAQPRAMQVESALQKLATLNERLLQLARAEAGIGASGNAVDLAPILDLVVEEFDRRDSSGRLIYQRDAGLSLIKPANPDAFAIILRNLIENALLYGAADAPVHIEMGQGGAITIRNKASAMSDEELAHIRRRFVRGDNTKPGSGLGLAITERLLAQMNARLELSSITTEAGQSLFQAKIAF</sequence>
<reference evidence="15" key="2">
    <citation type="submission" date="2023-07" db="EMBL/GenBank/DDBJ databases">
        <authorList>
            <person name="Sun H."/>
        </authorList>
    </citation>
    <scope>NUCLEOTIDE SEQUENCE</scope>
    <source>
        <strain evidence="15">05753</strain>
    </source>
</reference>
<keyword evidence="11" id="KW-0902">Two-component regulatory system</keyword>
<dbReference type="InterPro" id="IPR003661">
    <property type="entry name" value="HisK_dim/P_dom"/>
</dbReference>
<dbReference type="InterPro" id="IPR005467">
    <property type="entry name" value="His_kinase_dom"/>
</dbReference>
<dbReference type="InterPro" id="IPR013727">
    <property type="entry name" value="2CSK_N"/>
</dbReference>
<proteinExistence type="predicted"/>
<feature type="domain" description="HAMP" evidence="14">
    <location>
        <begin position="176"/>
        <end position="228"/>
    </location>
</feature>